<keyword evidence="3" id="KW-1185">Reference proteome</keyword>
<dbReference type="PANTHER" id="PTHR34293:SF1">
    <property type="entry name" value="HTH-TYPE TRANSCRIPTIONAL REGULATOR TRMBL2"/>
    <property type="match status" value="1"/>
</dbReference>
<evidence type="ECO:0000313" key="2">
    <source>
        <dbReference type="EMBL" id="GBH34434.1"/>
    </source>
</evidence>
<dbReference type="GeneID" id="76209279"/>
<evidence type="ECO:0000313" key="3">
    <source>
        <dbReference type="Proteomes" id="UP000245829"/>
    </source>
</evidence>
<dbReference type="InterPro" id="IPR051797">
    <property type="entry name" value="TrmB-like"/>
</dbReference>
<comment type="caution">
    <text evidence="2">The sequence shown here is derived from an EMBL/GenBank/DDBJ whole genome shotgun (WGS) entry which is preliminary data.</text>
</comment>
<evidence type="ECO:0000259" key="1">
    <source>
        <dbReference type="Pfam" id="PF01978"/>
    </source>
</evidence>
<gene>
    <name evidence="2" type="ORF">NZNM25_12250</name>
</gene>
<protein>
    <recommendedName>
        <fullName evidence="1">Transcription regulator TrmB N-terminal domain-containing protein</fullName>
    </recommendedName>
</protein>
<dbReference type="Pfam" id="PF01978">
    <property type="entry name" value="TrmB"/>
    <property type="match status" value="1"/>
</dbReference>
<dbReference type="RefSeq" id="WP_109877072.1">
    <property type="nucleotide sequence ID" value="NZ_AP026695.1"/>
</dbReference>
<organism evidence="2 3">
    <name type="scientific">Nitrosopumilus zosterae</name>
    <dbReference type="NCBI Taxonomy" id="718286"/>
    <lineage>
        <taxon>Archaea</taxon>
        <taxon>Nitrososphaerota</taxon>
        <taxon>Nitrososphaeria</taxon>
        <taxon>Nitrosopumilales</taxon>
        <taxon>Nitrosopumilaceae</taxon>
        <taxon>Nitrosopumilus</taxon>
    </lineage>
</organism>
<dbReference type="PANTHER" id="PTHR34293">
    <property type="entry name" value="HTH-TYPE TRANSCRIPTIONAL REGULATOR TRMBL2"/>
    <property type="match status" value="1"/>
</dbReference>
<proteinExistence type="predicted"/>
<dbReference type="AlphaFoldDB" id="A0A2S2KS44"/>
<reference evidence="2 3" key="1">
    <citation type="submission" date="2018-05" db="EMBL/GenBank/DDBJ databases">
        <title>genome sequencing of Nitrosopumilus sp. NM25.</title>
        <authorList>
            <person name="Mori K."/>
            <person name="Nakagawa T."/>
        </authorList>
    </citation>
    <scope>NUCLEOTIDE SEQUENCE [LARGE SCALE GENOMIC DNA]</scope>
    <source>
        <strain evidence="2 3">NM25</strain>
    </source>
</reference>
<dbReference type="InterPro" id="IPR036390">
    <property type="entry name" value="WH_DNA-bd_sf"/>
</dbReference>
<dbReference type="InterPro" id="IPR002831">
    <property type="entry name" value="Tscrpt_reg_TrmB_N"/>
</dbReference>
<dbReference type="Gene3D" id="1.10.10.10">
    <property type="entry name" value="Winged helix-like DNA-binding domain superfamily/Winged helix DNA-binding domain"/>
    <property type="match status" value="1"/>
</dbReference>
<dbReference type="OrthoDB" id="12358at2157"/>
<accession>A0A2S2KS44</accession>
<sequence length="126" mass="14590">MGRINADKTHSSLGIENTINKLNLMIIDYYFTVEETKIFLFLNKNGVETASNISKILNIPRTETYRLLSALQRKGVVFSTFSKPTKFNAVRTEEVLEILSNKIRNKIAQIESETRRNHLTINSRWE</sequence>
<dbReference type="SUPFAM" id="SSF46785">
    <property type="entry name" value="Winged helix' DNA-binding domain"/>
    <property type="match status" value="1"/>
</dbReference>
<dbReference type="Proteomes" id="UP000245829">
    <property type="component" value="Unassembled WGS sequence"/>
</dbReference>
<dbReference type="InterPro" id="IPR036388">
    <property type="entry name" value="WH-like_DNA-bd_sf"/>
</dbReference>
<feature type="domain" description="Transcription regulator TrmB N-terminal" evidence="1">
    <location>
        <begin position="31"/>
        <end position="92"/>
    </location>
</feature>
<dbReference type="EMBL" id="BGKI01000007">
    <property type="protein sequence ID" value="GBH34434.1"/>
    <property type="molecule type" value="Genomic_DNA"/>
</dbReference>
<name>A0A2S2KS44_9ARCH</name>